<dbReference type="GO" id="GO:0004888">
    <property type="term" value="F:transmembrane signaling receptor activity"/>
    <property type="evidence" value="ECO:0007669"/>
    <property type="project" value="InterPro"/>
</dbReference>
<evidence type="ECO:0000256" key="2">
    <source>
        <dbReference type="SAM" id="Phobius"/>
    </source>
</evidence>
<protein>
    <submittedName>
        <fullName evidence="4">Neurotransmitter-gated ion-channel transmembrane domain-containing protein</fullName>
    </submittedName>
</protein>
<reference evidence="4" key="1">
    <citation type="submission" date="2022-11" db="UniProtKB">
        <authorList>
            <consortium name="WormBaseParasite"/>
        </authorList>
    </citation>
    <scope>IDENTIFICATION</scope>
</reference>
<dbReference type="InterPro" id="IPR036734">
    <property type="entry name" value="Neur_chan_lig-bd_sf"/>
</dbReference>
<dbReference type="Proteomes" id="UP000887566">
    <property type="component" value="Unplaced"/>
</dbReference>
<keyword evidence="2" id="KW-0472">Membrane</keyword>
<dbReference type="InterPro" id="IPR036719">
    <property type="entry name" value="Neuro-gated_channel_TM_sf"/>
</dbReference>
<evidence type="ECO:0000256" key="1">
    <source>
        <dbReference type="ARBA" id="ARBA00004141"/>
    </source>
</evidence>
<dbReference type="SUPFAM" id="SSF90112">
    <property type="entry name" value="Neurotransmitter-gated ion-channel transmembrane pore"/>
    <property type="match status" value="1"/>
</dbReference>
<keyword evidence="3" id="KW-1185">Reference proteome</keyword>
<dbReference type="InterPro" id="IPR038050">
    <property type="entry name" value="Neuro_actylchol_rec"/>
</dbReference>
<dbReference type="Gene3D" id="2.70.170.10">
    <property type="entry name" value="Neurotransmitter-gated ion-channel ligand-binding domain"/>
    <property type="match status" value="1"/>
</dbReference>
<dbReference type="SUPFAM" id="SSF63712">
    <property type="entry name" value="Nicotinic receptor ligand binding domain-like"/>
    <property type="match status" value="1"/>
</dbReference>
<dbReference type="InterPro" id="IPR006201">
    <property type="entry name" value="Neur_channel"/>
</dbReference>
<organism evidence="3 4">
    <name type="scientific">Plectus sambesii</name>
    <dbReference type="NCBI Taxonomy" id="2011161"/>
    <lineage>
        <taxon>Eukaryota</taxon>
        <taxon>Metazoa</taxon>
        <taxon>Ecdysozoa</taxon>
        <taxon>Nematoda</taxon>
        <taxon>Chromadorea</taxon>
        <taxon>Plectida</taxon>
        <taxon>Plectina</taxon>
        <taxon>Plectoidea</taxon>
        <taxon>Plectidae</taxon>
        <taxon>Plectus</taxon>
    </lineage>
</organism>
<keyword evidence="2" id="KW-1133">Transmembrane helix</keyword>
<dbReference type="AlphaFoldDB" id="A0A914VKT2"/>
<proteinExistence type="predicted"/>
<feature type="transmembrane region" description="Helical" evidence="2">
    <location>
        <begin position="68"/>
        <end position="90"/>
    </location>
</feature>
<keyword evidence="2" id="KW-0812">Transmembrane</keyword>
<feature type="transmembrane region" description="Helical" evidence="2">
    <location>
        <begin position="102"/>
        <end position="119"/>
    </location>
</feature>
<dbReference type="Gene3D" id="1.20.58.390">
    <property type="entry name" value="Neurotransmitter-gated ion-channel transmembrane domain"/>
    <property type="match status" value="1"/>
</dbReference>
<evidence type="ECO:0000313" key="3">
    <source>
        <dbReference type="Proteomes" id="UP000887566"/>
    </source>
</evidence>
<accession>A0A914VKT2</accession>
<name>A0A914VKT2_9BILA</name>
<dbReference type="CDD" id="cd19051">
    <property type="entry name" value="LGIC_TM_cation"/>
    <property type="match status" value="1"/>
</dbReference>
<dbReference type="GO" id="GO:0016020">
    <property type="term" value="C:membrane"/>
    <property type="evidence" value="ECO:0007669"/>
    <property type="project" value="UniProtKB-SubCell"/>
</dbReference>
<evidence type="ECO:0000313" key="4">
    <source>
        <dbReference type="WBParaSite" id="PSAMB.scaffold2048size25799.g16201.t1"/>
    </source>
</evidence>
<dbReference type="WBParaSite" id="PSAMB.scaffold2048size25799.g16201.t1">
    <property type="protein sequence ID" value="PSAMB.scaffold2048size25799.g16201.t1"/>
    <property type="gene ID" value="PSAMB.scaffold2048size25799.g16201"/>
</dbReference>
<dbReference type="PANTHER" id="PTHR18945">
    <property type="entry name" value="NEUROTRANSMITTER GATED ION CHANNEL"/>
    <property type="match status" value="1"/>
</dbReference>
<sequence>MHVASWMHSREQIDTYPTIPTDLAQYQKHAEWDLISFTSRRSLVTYFESVLPFVEIYYDIVIQRKPSYYLTTFVLPSFIITTLAITGIFAPFSDAGGRQEKVTMGLTTLLTMAVILNIVTDLMPTSSDGVPLLVITDRSSSDPPHREMIILEITGSCSQKKFKIKFKLVITDAAFSSALSEKGGALK</sequence>
<dbReference type="GO" id="GO:0005230">
    <property type="term" value="F:extracellular ligand-gated monoatomic ion channel activity"/>
    <property type="evidence" value="ECO:0007669"/>
    <property type="project" value="InterPro"/>
</dbReference>
<comment type="subcellular location">
    <subcellularLocation>
        <location evidence="1">Membrane</location>
        <topology evidence="1">Multi-pass membrane protein</topology>
    </subcellularLocation>
</comment>